<keyword evidence="3" id="KW-1185">Reference proteome</keyword>
<name>A0A016W9F0_9BILA</name>
<dbReference type="OrthoDB" id="424543at2759"/>
<reference evidence="3" key="1">
    <citation type="journal article" date="2015" name="Nat. Genet.">
        <title>The genome and transcriptome of the zoonotic hookworm Ancylostoma ceylanicum identify infection-specific gene families.</title>
        <authorList>
            <person name="Schwarz E.M."/>
            <person name="Hu Y."/>
            <person name="Antoshechkin I."/>
            <person name="Miller M.M."/>
            <person name="Sternberg P.W."/>
            <person name="Aroian R.V."/>
        </authorList>
    </citation>
    <scope>NUCLEOTIDE SEQUENCE</scope>
    <source>
        <strain evidence="3">HY135</strain>
    </source>
</reference>
<evidence type="ECO:0000256" key="1">
    <source>
        <dbReference type="SAM" id="MobiDB-lite"/>
    </source>
</evidence>
<evidence type="ECO:0008006" key="4">
    <source>
        <dbReference type="Google" id="ProtNLM"/>
    </source>
</evidence>
<dbReference type="AlphaFoldDB" id="A0A016W9F0"/>
<dbReference type="PANTHER" id="PTHR46238:SF8">
    <property type="entry name" value="ENDONUCLEASE_EXONUCLEASE_PHOSPHATASE DOMAIN-CONTAINING PROTEIN"/>
    <property type="match status" value="1"/>
</dbReference>
<feature type="region of interest" description="Disordered" evidence="1">
    <location>
        <begin position="1"/>
        <end position="20"/>
    </location>
</feature>
<evidence type="ECO:0000313" key="2">
    <source>
        <dbReference type="EMBL" id="EYC35613.1"/>
    </source>
</evidence>
<gene>
    <name evidence="2" type="primary">Acey_s1013.g3393</name>
    <name evidence="2" type="ORF">Y032_1013g3393</name>
</gene>
<protein>
    <recommendedName>
        <fullName evidence="4">Reverse transcriptase domain-containing protein</fullName>
    </recommendedName>
</protein>
<accession>A0A016W9F0</accession>
<comment type="caution">
    <text evidence="2">The sequence shown here is derived from an EMBL/GenBank/DDBJ whole genome shotgun (WGS) entry which is preliminary data.</text>
</comment>
<evidence type="ECO:0000313" key="3">
    <source>
        <dbReference type="Proteomes" id="UP000024635"/>
    </source>
</evidence>
<dbReference type="Proteomes" id="UP000024635">
    <property type="component" value="Unassembled WGS sequence"/>
</dbReference>
<organism evidence="2 3">
    <name type="scientific">Ancylostoma ceylanicum</name>
    <dbReference type="NCBI Taxonomy" id="53326"/>
    <lineage>
        <taxon>Eukaryota</taxon>
        <taxon>Metazoa</taxon>
        <taxon>Ecdysozoa</taxon>
        <taxon>Nematoda</taxon>
        <taxon>Chromadorea</taxon>
        <taxon>Rhabditida</taxon>
        <taxon>Rhabditina</taxon>
        <taxon>Rhabditomorpha</taxon>
        <taxon>Strongyloidea</taxon>
        <taxon>Ancylostomatidae</taxon>
        <taxon>Ancylostomatinae</taxon>
        <taxon>Ancylostoma</taxon>
    </lineage>
</organism>
<proteinExistence type="predicted"/>
<dbReference type="PANTHER" id="PTHR46238">
    <property type="entry name" value="REVERSE TRANSCRIPTASE DOMAIN-CONTAINING PROTEIN"/>
    <property type="match status" value="1"/>
</dbReference>
<dbReference type="EMBL" id="JARK01000613">
    <property type="protein sequence ID" value="EYC35613.1"/>
    <property type="molecule type" value="Genomic_DNA"/>
</dbReference>
<sequence>MVVEEKKEPGKSSKDDGMVDEKGTIVDKNVDLPIDNETAVKIRGKDVDVNELRRTDYFKYLGSTLSADGSLDHEVVAHINAAWMKWRAMTRVLCDKKIPDRFKSKVYRAVVRSVALYGAECWPATKRRERRLSVMETKMFRWTAGITRADRIRKEKIRVRFGIAPIADKLRESCPRWYGHFLRAKP</sequence>